<evidence type="ECO:0000313" key="2">
    <source>
        <dbReference type="EMBL" id="TDQ49027.1"/>
    </source>
</evidence>
<dbReference type="RefSeq" id="WP_133589280.1">
    <property type="nucleotide sequence ID" value="NZ_CP037953.1"/>
</dbReference>
<dbReference type="InterPro" id="IPR001387">
    <property type="entry name" value="Cro/C1-type_HTH"/>
</dbReference>
<organism evidence="2 3">
    <name type="scientific">Permianibacter aggregans</name>
    <dbReference type="NCBI Taxonomy" id="1510150"/>
    <lineage>
        <taxon>Bacteria</taxon>
        <taxon>Pseudomonadati</taxon>
        <taxon>Pseudomonadota</taxon>
        <taxon>Gammaproteobacteria</taxon>
        <taxon>Pseudomonadales</taxon>
        <taxon>Pseudomonadaceae</taxon>
        <taxon>Permianibacter</taxon>
    </lineage>
</organism>
<dbReference type="PROSITE" id="PS50943">
    <property type="entry name" value="HTH_CROC1"/>
    <property type="match status" value="1"/>
</dbReference>
<dbReference type="AlphaFoldDB" id="A0A4V6PWR8"/>
<gene>
    <name evidence="2" type="ORF">EV696_1051</name>
</gene>
<feature type="domain" description="HTH cro/C1-type" evidence="1">
    <location>
        <begin position="15"/>
        <end position="69"/>
    </location>
</feature>
<accession>A0A4V6PWR8</accession>
<dbReference type="Gene3D" id="1.10.260.40">
    <property type="entry name" value="lambda repressor-like DNA-binding domains"/>
    <property type="match status" value="1"/>
</dbReference>
<comment type="caution">
    <text evidence="2">The sequence shown here is derived from an EMBL/GenBank/DDBJ whole genome shotgun (WGS) entry which is preliminary data.</text>
</comment>
<evidence type="ECO:0000313" key="3">
    <source>
        <dbReference type="Proteomes" id="UP000295375"/>
    </source>
</evidence>
<sequence>MDYPARTPEQLGKILKGFRKNAGMTQQEAGSLVGLLQKSVSLLETKPENVPIRQLFKMLSALGLEIAIRPKQNNATTN</sequence>
<dbReference type="EMBL" id="SNYM01000005">
    <property type="protein sequence ID" value="TDQ49027.1"/>
    <property type="molecule type" value="Genomic_DNA"/>
</dbReference>
<dbReference type="SUPFAM" id="SSF47413">
    <property type="entry name" value="lambda repressor-like DNA-binding domains"/>
    <property type="match status" value="1"/>
</dbReference>
<dbReference type="InterPro" id="IPR010982">
    <property type="entry name" value="Lambda_DNA-bd_dom_sf"/>
</dbReference>
<evidence type="ECO:0000259" key="1">
    <source>
        <dbReference type="PROSITE" id="PS50943"/>
    </source>
</evidence>
<proteinExistence type="predicted"/>
<dbReference type="Proteomes" id="UP000295375">
    <property type="component" value="Unassembled WGS sequence"/>
</dbReference>
<dbReference type="GO" id="GO:0003677">
    <property type="term" value="F:DNA binding"/>
    <property type="evidence" value="ECO:0007669"/>
    <property type="project" value="InterPro"/>
</dbReference>
<dbReference type="CDD" id="cd00093">
    <property type="entry name" value="HTH_XRE"/>
    <property type="match status" value="1"/>
</dbReference>
<dbReference type="OrthoDB" id="9156632at2"/>
<keyword evidence="3" id="KW-1185">Reference proteome</keyword>
<reference evidence="2 3" key="1">
    <citation type="submission" date="2019-03" db="EMBL/GenBank/DDBJ databases">
        <title>Genomic Encyclopedia of Type Strains, Phase IV (KMG-IV): sequencing the most valuable type-strain genomes for metagenomic binning, comparative biology and taxonomic classification.</title>
        <authorList>
            <person name="Goeker M."/>
        </authorList>
    </citation>
    <scope>NUCLEOTIDE SEQUENCE [LARGE SCALE GENOMIC DNA]</scope>
    <source>
        <strain evidence="2 3">DSM 103792</strain>
    </source>
</reference>
<name>A0A4V6PWR8_9GAMM</name>
<protein>
    <submittedName>
        <fullName evidence="2">HTH-type transcriptional regulator/antitoxin HipB</fullName>
    </submittedName>
</protein>
<dbReference type="SMART" id="SM00530">
    <property type="entry name" value="HTH_XRE"/>
    <property type="match status" value="1"/>
</dbReference>